<proteinExistence type="predicted"/>
<dbReference type="AlphaFoldDB" id="A0AAE0KXJ1"/>
<keyword evidence="1" id="KW-1133">Transmembrane helix</keyword>
<keyword evidence="1" id="KW-0472">Membrane</keyword>
<name>A0AAE0KXJ1_9CHLO</name>
<feature type="transmembrane region" description="Helical" evidence="1">
    <location>
        <begin position="123"/>
        <end position="141"/>
    </location>
</feature>
<sequence length="309" mass="35521">MHVAVTILDTQPVTKLTKYLEANDTLRELEHFYTQRAVNETTKQWSPTIGLAIRFRLGLSMENYDRLRLMLSKSVDTESNVSTTWYVMDATSKDNTVRWRVKAPKLPTNHDVDKLRDEIATKLCVVTVISACIACLLHWLLRLIDLLFLFTIHIHADDEEKADALSKLLQHKGVSLNKKVKPYDAMRAFKIRDDKTTFIGEHSASVMAEYSDYRDLHAPESRKATYENMWLMTYEFSELMWKDVEDTPENREAHAAEVWEKAKEMSVAITDGVPAIHSVYLHISLHLPHFICNHGCNLRQYAAGKVASI</sequence>
<protein>
    <submittedName>
        <fullName evidence="2">Uncharacterized protein</fullName>
    </submittedName>
</protein>
<dbReference type="EMBL" id="LGRX02014552">
    <property type="protein sequence ID" value="KAK3264436.1"/>
    <property type="molecule type" value="Genomic_DNA"/>
</dbReference>
<accession>A0AAE0KXJ1</accession>
<keyword evidence="1" id="KW-0812">Transmembrane</keyword>
<evidence type="ECO:0000256" key="1">
    <source>
        <dbReference type="SAM" id="Phobius"/>
    </source>
</evidence>
<keyword evidence="3" id="KW-1185">Reference proteome</keyword>
<evidence type="ECO:0000313" key="2">
    <source>
        <dbReference type="EMBL" id="KAK3264436.1"/>
    </source>
</evidence>
<organism evidence="2 3">
    <name type="scientific">Cymbomonas tetramitiformis</name>
    <dbReference type="NCBI Taxonomy" id="36881"/>
    <lineage>
        <taxon>Eukaryota</taxon>
        <taxon>Viridiplantae</taxon>
        <taxon>Chlorophyta</taxon>
        <taxon>Pyramimonadophyceae</taxon>
        <taxon>Pyramimonadales</taxon>
        <taxon>Pyramimonadaceae</taxon>
        <taxon>Cymbomonas</taxon>
    </lineage>
</organism>
<gene>
    <name evidence="2" type="ORF">CYMTET_26824</name>
</gene>
<dbReference type="Proteomes" id="UP001190700">
    <property type="component" value="Unassembled WGS sequence"/>
</dbReference>
<reference evidence="2 3" key="1">
    <citation type="journal article" date="2015" name="Genome Biol. Evol.">
        <title>Comparative Genomics of a Bacterivorous Green Alga Reveals Evolutionary Causalities and Consequences of Phago-Mixotrophic Mode of Nutrition.</title>
        <authorList>
            <person name="Burns J.A."/>
            <person name="Paasch A."/>
            <person name="Narechania A."/>
            <person name="Kim E."/>
        </authorList>
    </citation>
    <scope>NUCLEOTIDE SEQUENCE [LARGE SCALE GENOMIC DNA]</scope>
    <source>
        <strain evidence="2 3">PLY_AMNH</strain>
    </source>
</reference>
<evidence type="ECO:0000313" key="3">
    <source>
        <dbReference type="Proteomes" id="UP001190700"/>
    </source>
</evidence>
<comment type="caution">
    <text evidence="2">The sequence shown here is derived from an EMBL/GenBank/DDBJ whole genome shotgun (WGS) entry which is preliminary data.</text>
</comment>